<evidence type="ECO:0000313" key="1">
    <source>
        <dbReference type="EMBL" id="EFN78827.1"/>
    </source>
</evidence>
<dbReference type="InParanoid" id="E2BZR5"/>
<organism evidence="2">
    <name type="scientific">Harpegnathos saltator</name>
    <name type="common">Jerdon's jumping ant</name>
    <dbReference type="NCBI Taxonomy" id="610380"/>
    <lineage>
        <taxon>Eukaryota</taxon>
        <taxon>Metazoa</taxon>
        <taxon>Ecdysozoa</taxon>
        <taxon>Arthropoda</taxon>
        <taxon>Hexapoda</taxon>
        <taxon>Insecta</taxon>
        <taxon>Pterygota</taxon>
        <taxon>Neoptera</taxon>
        <taxon>Endopterygota</taxon>
        <taxon>Hymenoptera</taxon>
        <taxon>Apocrita</taxon>
        <taxon>Aculeata</taxon>
        <taxon>Formicoidea</taxon>
        <taxon>Formicidae</taxon>
        <taxon>Ponerinae</taxon>
        <taxon>Ponerini</taxon>
        <taxon>Harpegnathos</taxon>
    </lineage>
</organism>
<dbReference type="Proteomes" id="UP000008237">
    <property type="component" value="Unassembled WGS sequence"/>
</dbReference>
<keyword evidence="2" id="KW-1185">Reference proteome</keyword>
<protein>
    <submittedName>
        <fullName evidence="1">Uncharacterized protein</fullName>
    </submittedName>
</protein>
<name>E2BZR5_HARSA</name>
<evidence type="ECO:0000313" key="2">
    <source>
        <dbReference type="Proteomes" id="UP000008237"/>
    </source>
</evidence>
<accession>E2BZR5</accession>
<dbReference type="AlphaFoldDB" id="E2BZR5"/>
<reference evidence="1 2" key="1">
    <citation type="journal article" date="2010" name="Science">
        <title>Genomic comparison of the ants Camponotus floridanus and Harpegnathos saltator.</title>
        <authorList>
            <person name="Bonasio R."/>
            <person name="Zhang G."/>
            <person name="Ye C."/>
            <person name="Mutti N.S."/>
            <person name="Fang X."/>
            <person name="Qin N."/>
            <person name="Donahue G."/>
            <person name="Yang P."/>
            <person name="Li Q."/>
            <person name="Li C."/>
            <person name="Zhang P."/>
            <person name="Huang Z."/>
            <person name="Berger S.L."/>
            <person name="Reinberg D."/>
            <person name="Wang J."/>
            <person name="Liebig J."/>
        </authorList>
    </citation>
    <scope>NUCLEOTIDE SEQUENCE [LARGE SCALE GENOMIC DNA]</scope>
    <source>
        <strain evidence="1 2">R22 G/1</strain>
    </source>
</reference>
<dbReference type="EMBL" id="GL451657">
    <property type="protein sequence ID" value="EFN78827.1"/>
    <property type="molecule type" value="Genomic_DNA"/>
</dbReference>
<proteinExistence type="predicted"/>
<sequence>MADTISKIPVNSGNGINVDKDRVHSEETLLALPNVNAIKIIRGMIVIASSTDSNNNVTLAFMAL</sequence>
<gene>
    <name evidence="1" type="ORF">EAI_04317</name>
</gene>